<protein>
    <submittedName>
        <fullName evidence="7">AI-2E family transporter</fullName>
    </submittedName>
</protein>
<comment type="subcellular location">
    <subcellularLocation>
        <location evidence="1">Membrane</location>
        <topology evidence="1">Multi-pass membrane protein</topology>
    </subcellularLocation>
</comment>
<evidence type="ECO:0000313" key="8">
    <source>
        <dbReference type="Proteomes" id="UP000474957"/>
    </source>
</evidence>
<evidence type="ECO:0000256" key="4">
    <source>
        <dbReference type="ARBA" id="ARBA00022989"/>
    </source>
</evidence>
<gene>
    <name evidence="7" type="ORF">GE300_03080</name>
</gene>
<comment type="similarity">
    <text evidence="2">Belongs to the autoinducer-2 exporter (AI-2E) (TC 2.A.86) family.</text>
</comment>
<dbReference type="RefSeq" id="WP_154444713.1">
    <property type="nucleotide sequence ID" value="NZ_WIND01000001.1"/>
</dbReference>
<keyword evidence="3 6" id="KW-0812">Transmembrane</keyword>
<dbReference type="GO" id="GO:0016020">
    <property type="term" value="C:membrane"/>
    <property type="evidence" value="ECO:0007669"/>
    <property type="project" value="UniProtKB-SubCell"/>
</dbReference>
<keyword evidence="4 6" id="KW-1133">Transmembrane helix</keyword>
<keyword evidence="8" id="KW-1185">Reference proteome</keyword>
<feature type="transmembrane region" description="Helical" evidence="6">
    <location>
        <begin position="139"/>
        <end position="162"/>
    </location>
</feature>
<dbReference type="InterPro" id="IPR002549">
    <property type="entry name" value="AI-2E-like"/>
</dbReference>
<feature type="transmembrane region" description="Helical" evidence="6">
    <location>
        <begin position="14"/>
        <end position="32"/>
    </location>
</feature>
<reference evidence="7 8" key="1">
    <citation type="submission" date="2019-10" db="EMBL/GenBank/DDBJ databases">
        <title>Cognatihalovulum marinum gen. nov. sp. nov., a new member of the family Rhodobacteraceae isolated from deep seawater of the Northwest Indian Ocean.</title>
        <authorList>
            <person name="Ruan C."/>
            <person name="Wang J."/>
            <person name="Zheng X."/>
            <person name="Song L."/>
            <person name="Zhu Y."/>
            <person name="Huang Y."/>
            <person name="Lu Z."/>
            <person name="Du W."/>
            <person name="Huang L."/>
            <person name="Dai X."/>
        </authorList>
    </citation>
    <scope>NUCLEOTIDE SEQUENCE [LARGE SCALE GENOMIC DNA]</scope>
    <source>
        <strain evidence="7 8">2CG4</strain>
    </source>
</reference>
<proteinExistence type="inferred from homology"/>
<name>A0A6L5YXL5_9RHOB</name>
<sequence length="343" mass="35732">MKDPAAPRTTERRFIREMVTAIALIALALLLWKVRQALLIGFGGAIVATVILSLARPLRRRTGMPHLAAVALAALAIVAAISGALWAIWPSFSVQLGNLVEQLPQALEELEDRIGEVMPDNALPTGEMMQQAAAKLTEWSTALLAAVSALVLVVLAGVFLAVSPDRYRRGTVRLFPPAQQARVAHGLESAGAGLRAWVLGQLVAMLTIGTGVALGAWAIGLPAPLALGLIAGMLEFVPVIGPIAASVPALVLAATMGGSTFLWTVALYLGLQQVESNLLMPLIERSVANVPPAVFLLSLVAVGALFGIAGVILSAPLAVVGMILVDELYVKPLNGEDSTHGDG</sequence>
<dbReference type="PANTHER" id="PTHR21716:SF62">
    <property type="entry name" value="TRANSPORT PROTEIN YDBI-RELATED"/>
    <property type="match status" value="1"/>
</dbReference>
<evidence type="ECO:0000256" key="6">
    <source>
        <dbReference type="SAM" id="Phobius"/>
    </source>
</evidence>
<dbReference type="PANTHER" id="PTHR21716">
    <property type="entry name" value="TRANSMEMBRANE PROTEIN"/>
    <property type="match status" value="1"/>
</dbReference>
<feature type="transmembrane region" description="Helical" evidence="6">
    <location>
        <begin position="291"/>
        <end position="324"/>
    </location>
</feature>
<feature type="transmembrane region" description="Helical" evidence="6">
    <location>
        <begin position="250"/>
        <end position="271"/>
    </location>
</feature>
<dbReference type="AlphaFoldDB" id="A0A6L5YXL5"/>
<dbReference type="Pfam" id="PF01594">
    <property type="entry name" value="AI-2E_transport"/>
    <property type="match status" value="1"/>
</dbReference>
<evidence type="ECO:0000256" key="1">
    <source>
        <dbReference type="ARBA" id="ARBA00004141"/>
    </source>
</evidence>
<feature type="transmembrane region" description="Helical" evidence="6">
    <location>
        <begin position="67"/>
        <end position="89"/>
    </location>
</feature>
<organism evidence="7 8">
    <name type="scientific">Halovulum marinum</name>
    <dbReference type="NCBI Taxonomy" id="2662447"/>
    <lineage>
        <taxon>Bacteria</taxon>
        <taxon>Pseudomonadati</taxon>
        <taxon>Pseudomonadota</taxon>
        <taxon>Alphaproteobacteria</taxon>
        <taxon>Rhodobacterales</taxon>
        <taxon>Paracoccaceae</taxon>
        <taxon>Halovulum</taxon>
    </lineage>
</organism>
<dbReference type="Proteomes" id="UP000474957">
    <property type="component" value="Unassembled WGS sequence"/>
</dbReference>
<evidence type="ECO:0000313" key="7">
    <source>
        <dbReference type="EMBL" id="MSU88602.1"/>
    </source>
</evidence>
<evidence type="ECO:0000256" key="2">
    <source>
        <dbReference type="ARBA" id="ARBA00009773"/>
    </source>
</evidence>
<feature type="transmembrane region" description="Helical" evidence="6">
    <location>
        <begin position="38"/>
        <end position="55"/>
    </location>
</feature>
<keyword evidence="5 6" id="KW-0472">Membrane</keyword>
<accession>A0A6L5YXL5</accession>
<comment type="caution">
    <text evidence="7">The sequence shown here is derived from an EMBL/GenBank/DDBJ whole genome shotgun (WGS) entry which is preliminary data.</text>
</comment>
<evidence type="ECO:0000256" key="3">
    <source>
        <dbReference type="ARBA" id="ARBA00022692"/>
    </source>
</evidence>
<evidence type="ECO:0000256" key="5">
    <source>
        <dbReference type="ARBA" id="ARBA00023136"/>
    </source>
</evidence>
<dbReference type="GO" id="GO:0055085">
    <property type="term" value="P:transmembrane transport"/>
    <property type="evidence" value="ECO:0007669"/>
    <property type="project" value="TreeGrafter"/>
</dbReference>
<dbReference type="EMBL" id="WIND01000001">
    <property type="protein sequence ID" value="MSU88602.1"/>
    <property type="molecule type" value="Genomic_DNA"/>
</dbReference>